<dbReference type="RefSeq" id="WP_218326109.1">
    <property type="nucleotide sequence ID" value="NZ_JAHUZB010000003.1"/>
</dbReference>
<dbReference type="Proteomes" id="UP000774130">
    <property type="component" value="Unassembled WGS sequence"/>
</dbReference>
<name>A0ABS6TDW2_9ENTE</name>
<protein>
    <recommendedName>
        <fullName evidence="1">LexA repressor DNA-binding domain-containing protein</fullName>
    </recommendedName>
</protein>
<proteinExistence type="predicted"/>
<comment type="caution">
    <text evidence="2">The sequence shown here is derived from an EMBL/GenBank/DDBJ whole genome shotgun (WGS) entry which is preliminary data.</text>
</comment>
<dbReference type="Pfam" id="PF01726">
    <property type="entry name" value="LexA_DNA_bind"/>
    <property type="match status" value="1"/>
</dbReference>
<feature type="domain" description="LexA repressor DNA-binding" evidence="1">
    <location>
        <begin position="2"/>
        <end position="63"/>
    </location>
</feature>
<dbReference type="EMBL" id="JAHUZB010000003">
    <property type="protein sequence ID" value="MBV7391077.1"/>
    <property type="molecule type" value="Genomic_DNA"/>
</dbReference>
<keyword evidence="3" id="KW-1185">Reference proteome</keyword>
<reference evidence="2 3" key="1">
    <citation type="submission" date="2021-06" db="EMBL/GenBank/DDBJ databases">
        <title>Enterococcus alishanensis sp. nov., a novel lactic acid bacterium isolated from fresh coffee beans.</title>
        <authorList>
            <person name="Chen Y.-S."/>
        </authorList>
    </citation>
    <scope>NUCLEOTIDE SEQUENCE [LARGE SCALE GENOMIC DNA]</scope>
    <source>
        <strain evidence="2 3">ALS3</strain>
    </source>
</reference>
<evidence type="ECO:0000313" key="3">
    <source>
        <dbReference type="Proteomes" id="UP000774130"/>
    </source>
</evidence>
<gene>
    <name evidence="2" type="ORF">KUA55_10320</name>
</gene>
<sequence length="78" mass="9099">MLTERHIKILTSINDFSCLYGYQPTTREVMEKMEIASTSTMFGHLHRLKDKGYLDFIKQSPRTLHLTQKGLRVIADDK</sequence>
<organism evidence="2 3">
    <name type="scientific">Enterococcus alishanensis</name>
    <dbReference type="NCBI Taxonomy" id="1303817"/>
    <lineage>
        <taxon>Bacteria</taxon>
        <taxon>Bacillati</taxon>
        <taxon>Bacillota</taxon>
        <taxon>Bacilli</taxon>
        <taxon>Lactobacillales</taxon>
        <taxon>Enterococcaceae</taxon>
        <taxon>Enterococcus</taxon>
    </lineage>
</organism>
<evidence type="ECO:0000259" key="1">
    <source>
        <dbReference type="Pfam" id="PF01726"/>
    </source>
</evidence>
<evidence type="ECO:0000313" key="2">
    <source>
        <dbReference type="EMBL" id="MBV7391077.1"/>
    </source>
</evidence>
<accession>A0ABS6TDW2</accession>
<dbReference type="InterPro" id="IPR006199">
    <property type="entry name" value="LexA_DNA-bd_dom"/>
</dbReference>